<organism evidence="3 4">
    <name type="scientific">Aliivibrio salmonicida (strain LFI1238)</name>
    <name type="common">Vibrio salmonicida (strain LFI1238)</name>
    <dbReference type="NCBI Taxonomy" id="316275"/>
    <lineage>
        <taxon>Bacteria</taxon>
        <taxon>Pseudomonadati</taxon>
        <taxon>Pseudomonadota</taxon>
        <taxon>Gammaproteobacteria</taxon>
        <taxon>Vibrionales</taxon>
        <taxon>Vibrionaceae</taxon>
        <taxon>Aliivibrio</taxon>
    </lineage>
</organism>
<protein>
    <recommendedName>
        <fullName evidence="2">Flagellar Assembly Protein A N-terminal region domain-containing protein</fullName>
    </recommendedName>
</protein>
<accession>B6EMJ4</accession>
<dbReference type="InterPro" id="IPR005646">
    <property type="entry name" value="FapA"/>
</dbReference>
<dbReference type="Proteomes" id="UP000001730">
    <property type="component" value="Chromosome 1"/>
</dbReference>
<reference evidence="3 4" key="1">
    <citation type="journal article" date="2008" name="BMC Genomics">
        <title>The genome sequence of the fish pathogen Aliivibrio salmonicida strain LFI1238 shows extensive evidence of gene decay.</title>
        <authorList>
            <person name="Hjerde E."/>
            <person name="Lorentzen M.S."/>
            <person name="Holden M.T."/>
            <person name="Seeger K."/>
            <person name="Paulsen S."/>
            <person name="Bason N."/>
            <person name="Churcher C."/>
            <person name="Harris D."/>
            <person name="Norbertczak H."/>
            <person name="Quail M.A."/>
            <person name="Sanders S."/>
            <person name="Thurston S."/>
            <person name="Parkhill J."/>
            <person name="Willassen N.P."/>
            <person name="Thomson N.R."/>
        </authorList>
    </citation>
    <scope>NUCLEOTIDE SEQUENCE [LARGE SCALE GENOMIC DNA]</scope>
    <source>
        <strain evidence="3 4">LFI1238</strain>
    </source>
</reference>
<sequence length="562" mass="61355">MNMWASLLTLIQDDGTVVLCFPDSFQPDAEPTLKGFKDSLEEIGALDFFFDEKIIMTIINDVKSGIVAHHQNRKIAERRNAEVFLAVEERDMKATMSVIGAYGGRDVQSTDIITALTSMEVTRGISRNALKKIIVLGRNLAAGERISQLVAKGKEPIDGSNAIFTALVEDFREQVLQPQEKEGEEDKVDMRDLGETITVVEGDELIRRTPPTKGIDGFTVKGEVIHATAGKNSKLRAGKGAGISPQDPELLIATTSGMPWVNAEGAEVDNALCLNAVDISTGHVKFKGCVIISGDIAPEMIVRATGSITVGGFIESADVQAHGDIIAMKGIIGHQVEAGEDYSCFVKAGGKITAKFVQSANLQASGDIELGLHAIQSFIKSKNAVSVMDSSGRNGSIVGGEIYAGSTITTVNLGATAGTETLVKAFTRFDKYKENIADLNAKYKAAQENTMKVVRAEMELAKIPKSERTEEQTMRVKTMKEESSKEITQSMTRFQSAEEELRKQLAENVVKVTERVYPRVTIQYSDEQVTTKREHSPCKIYFNEYEIKIDPIISKNPHLIDS</sequence>
<dbReference type="PANTHER" id="PTHR38032">
    <property type="entry name" value="POLYMERASE-RELATED"/>
    <property type="match status" value="1"/>
</dbReference>
<keyword evidence="4" id="KW-1185">Reference proteome</keyword>
<dbReference type="Pfam" id="PF20250">
    <property type="entry name" value="FapA_N"/>
    <property type="match status" value="1"/>
</dbReference>
<dbReference type="HOGENOM" id="CLU_026157_0_0_6"/>
<evidence type="ECO:0000313" key="4">
    <source>
        <dbReference type="Proteomes" id="UP000001730"/>
    </source>
</evidence>
<evidence type="ECO:0000313" key="3">
    <source>
        <dbReference type="EMBL" id="CAQ79380.1"/>
    </source>
</evidence>
<feature type="compositionally biased region" description="Basic and acidic residues" evidence="1">
    <location>
        <begin position="466"/>
        <end position="485"/>
    </location>
</feature>
<dbReference type="Pfam" id="PF03961">
    <property type="entry name" value="FapA"/>
    <property type="match status" value="1"/>
</dbReference>
<feature type="region of interest" description="Disordered" evidence="1">
    <location>
        <begin position="466"/>
        <end position="487"/>
    </location>
</feature>
<proteinExistence type="predicted"/>
<dbReference type="InterPro" id="IPR046865">
    <property type="entry name" value="FapA_b_solenoid"/>
</dbReference>
<dbReference type="EMBL" id="FM178379">
    <property type="protein sequence ID" value="CAQ79380.1"/>
    <property type="molecule type" value="Genomic_DNA"/>
</dbReference>
<feature type="domain" description="Flagellar Assembly Protein A N-terminal region" evidence="2">
    <location>
        <begin position="86"/>
        <end position="262"/>
    </location>
</feature>
<dbReference type="KEGG" id="vsa:VSAL_I1695"/>
<name>B6EMJ4_ALISL</name>
<evidence type="ECO:0000259" key="2">
    <source>
        <dbReference type="Pfam" id="PF20250"/>
    </source>
</evidence>
<evidence type="ECO:0000256" key="1">
    <source>
        <dbReference type="SAM" id="MobiDB-lite"/>
    </source>
</evidence>
<dbReference type="eggNOG" id="COG1315">
    <property type="taxonomic scope" value="Bacteria"/>
</dbReference>
<gene>
    <name evidence="3" type="ordered locus">VSAL_I1695</name>
</gene>
<dbReference type="AlphaFoldDB" id="B6EMJ4"/>
<dbReference type="InterPro" id="IPR046866">
    <property type="entry name" value="FapA_N"/>
</dbReference>
<dbReference type="PANTHER" id="PTHR38032:SF1">
    <property type="entry name" value="RNA-BINDING PROTEIN KHPB N-TERMINAL DOMAIN-CONTAINING PROTEIN"/>
    <property type="match status" value="1"/>
</dbReference>